<organism evidence="2 3">
    <name type="scientific">Urbifossiella limnaea</name>
    <dbReference type="NCBI Taxonomy" id="2528023"/>
    <lineage>
        <taxon>Bacteria</taxon>
        <taxon>Pseudomonadati</taxon>
        <taxon>Planctomycetota</taxon>
        <taxon>Planctomycetia</taxon>
        <taxon>Gemmatales</taxon>
        <taxon>Gemmataceae</taxon>
        <taxon>Urbifossiella</taxon>
    </lineage>
</organism>
<keyword evidence="3" id="KW-1185">Reference proteome</keyword>
<evidence type="ECO:0000256" key="1">
    <source>
        <dbReference type="SAM" id="MobiDB-lite"/>
    </source>
</evidence>
<feature type="region of interest" description="Disordered" evidence="1">
    <location>
        <begin position="27"/>
        <end position="50"/>
    </location>
</feature>
<dbReference type="OrthoDB" id="9983421at2"/>
<evidence type="ECO:0000313" key="2">
    <source>
        <dbReference type="EMBL" id="QDU21796.1"/>
    </source>
</evidence>
<evidence type="ECO:0000313" key="3">
    <source>
        <dbReference type="Proteomes" id="UP000319576"/>
    </source>
</evidence>
<dbReference type="EMBL" id="CP036273">
    <property type="protein sequence ID" value="QDU21796.1"/>
    <property type="molecule type" value="Genomic_DNA"/>
</dbReference>
<dbReference type="AlphaFoldDB" id="A0A517XWB2"/>
<dbReference type="KEGG" id="uli:ETAA1_37690"/>
<protein>
    <submittedName>
        <fullName evidence="2">Uncharacterized protein</fullName>
    </submittedName>
</protein>
<reference evidence="2 3" key="1">
    <citation type="submission" date="2019-02" db="EMBL/GenBank/DDBJ databases">
        <title>Deep-cultivation of Planctomycetes and their phenomic and genomic characterization uncovers novel biology.</title>
        <authorList>
            <person name="Wiegand S."/>
            <person name="Jogler M."/>
            <person name="Boedeker C."/>
            <person name="Pinto D."/>
            <person name="Vollmers J."/>
            <person name="Rivas-Marin E."/>
            <person name="Kohn T."/>
            <person name="Peeters S.H."/>
            <person name="Heuer A."/>
            <person name="Rast P."/>
            <person name="Oberbeckmann S."/>
            <person name="Bunk B."/>
            <person name="Jeske O."/>
            <person name="Meyerdierks A."/>
            <person name="Storesund J.E."/>
            <person name="Kallscheuer N."/>
            <person name="Luecker S."/>
            <person name="Lage O.M."/>
            <person name="Pohl T."/>
            <person name="Merkel B.J."/>
            <person name="Hornburger P."/>
            <person name="Mueller R.-W."/>
            <person name="Bruemmer F."/>
            <person name="Labrenz M."/>
            <person name="Spormann A.M."/>
            <person name="Op den Camp H."/>
            <person name="Overmann J."/>
            <person name="Amann R."/>
            <person name="Jetten M.S.M."/>
            <person name="Mascher T."/>
            <person name="Medema M.H."/>
            <person name="Devos D.P."/>
            <person name="Kaster A.-K."/>
            <person name="Ovreas L."/>
            <person name="Rohde M."/>
            <person name="Galperin M.Y."/>
            <person name="Jogler C."/>
        </authorList>
    </citation>
    <scope>NUCLEOTIDE SEQUENCE [LARGE SCALE GENOMIC DNA]</scope>
    <source>
        <strain evidence="2 3">ETA_A1</strain>
    </source>
</reference>
<proteinExistence type="predicted"/>
<dbReference type="Proteomes" id="UP000319576">
    <property type="component" value="Chromosome"/>
</dbReference>
<dbReference type="RefSeq" id="WP_145241021.1">
    <property type="nucleotide sequence ID" value="NZ_CP036273.1"/>
</dbReference>
<accession>A0A517XWB2</accession>
<name>A0A517XWB2_9BACT</name>
<gene>
    <name evidence="2" type="ORF">ETAA1_37690</name>
</gene>
<sequence length="235" mass="25953">MTTARTAKVMAAVKAIKDFHALGRSVPKKQAQKEAYAQGTVDAEAQKHGVNPDTVRKARQFADPVGGYTPAEVNDLCRLITAEQPHQDDERSVFGRTHLIRLLSVKKQYRAGLQEAAVRGGWSTGELEAQIAARYGSRRDGGRRRRLPADALGLLTQVERLCEGWRRWVALVSANPEQQVGKTKGPSMNDLPPRVRRLVGEAGAALAKLHEAATEELKARRPGRAVRHQFRKALE</sequence>